<dbReference type="AlphaFoldDB" id="A0A067S8E7"/>
<gene>
    <name evidence="2" type="ORF">GALMADRAFT_147358</name>
</gene>
<feature type="compositionally biased region" description="Basic and acidic residues" evidence="1">
    <location>
        <begin position="119"/>
        <end position="132"/>
    </location>
</feature>
<evidence type="ECO:0000313" key="2">
    <source>
        <dbReference type="EMBL" id="KDR67145.1"/>
    </source>
</evidence>
<dbReference type="Proteomes" id="UP000027222">
    <property type="component" value="Unassembled WGS sequence"/>
</dbReference>
<protein>
    <submittedName>
        <fullName evidence="2">Uncharacterized protein</fullName>
    </submittedName>
</protein>
<feature type="region of interest" description="Disordered" evidence="1">
    <location>
        <begin position="115"/>
        <end position="136"/>
    </location>
</feature>
<dbReference type="EMBL" id="KL142417">
    <property type="protein sequence ID" value="KDR67145.1"/>
    <property type="molecule type" value="Genomic_DNA"/>
</dbReference>
<proteinExistence type="predicted"/>
<name>A0A067S8E7_GALM3</name>
<evidence type="ECO:0000313" key="3">
    <source>
        <dbReference type="Proteomes" id="UP000027222"/>
    </source>
</evidence>
<evidence type="ECO:0000256" key="1">
    <source>
        <dbReference type="SAM" id="MobiDB-lite"/>
    </source>
</evidence>
<organism evidence="2 3">
    <name type="scientific">Galerina marginata (strain CBS 339.88)</name>
    <dbReference type="NCBI Taxonomy" id="685588"/>
    <lineage>
        <taxon>Eukaryota</taxon>
        <taxon>Fungi</taxon>
        <taxon>Dikarya</taxon>
        <taxon>Basidiomycota</taxon>
        <taxon>Agaricomycotina</taxon>
        <taxon>Agaricomycetes</taxon>
        <taxon>Agaricomycetidae</taxon>
        <taxon>Agaricales</taxon>
        <taxon>Agaricineae</taxon>
        <taxon>Strophariaceae</taxon>
        <taxon>Galerina</taxon>
    </lineage>
</organism>
<reference evidence="3" key="1">
    <citation type="journal article" date="2014" name="Proc. Natl. Acad. Sci. U.S.A.">
        <title>Extensive sampling of basidiomycete genomes demonstrates inadequacy of the white-rot/brown-rot paradigm for wood decay fungi.</title>
        <authorList>
            <person name="Riley R."/>
            <person name="Salamov A.A."/>
            <person name="Brown D.W."/>
            <person name="Nagy L.G."/>
            <person name="Floudas D."/>
            <person name="Held B.W."/>
            <person name="Levasseur A."/>
            <person name="Lombard V."/>
            <person name="Morin E."/>
            <person name="Otillar R."/>
            <person name="Lindquist E.A."/>
            <person name="Sun H."/>
            <person name="LaButti K.M."/>
            <person name="Schmutz J."/>
            <person name="Jabbour D."/>
            <person name="Luo H."/>
            <person name="Baker S.E."/>
            <person name="Pisabarro A.G."/>
            <person name="Walton J.D."/>
            <person name="Blanchette R.A."/>
            <person name="Henrissat B."/>
            <person name="Martin F."/>
            <person name="Cullen D."/>
            <person name="Hibbett D.S."/>
            <person name="Grigoriev I.V."/>
        </authorList>
    </citation>
    <scope>NUCLEOTIDE SEQUENCE [LARGE SCALE GENOMIC DNA]</scope>
    <source>
        <strain evidence="3">CBS 339.88</strain>
    </source>
</reference>
<feature type="region of interest" description="Disordered" evidence="1">
    <location>
        <begin position="272"/>
        <end position="308"/>
    </location>
</feature>
<sequence>MLKYTLTLIPASRAHVNVVRDVDNRQPAATDWSARLSQPITSLSEHAEPQINRHQSSLILRLTTTTDSLSLCLPTHRVQGLKNMSGCYKLSCHVASPRYRGSWADVPGVFDGMWRRRTTRGDPGEGDPHESDLPAPSALNSAFVISPGEVTAMARMSSSAAAALSMGCMPSTPQTLRTMTKVGTATEGTTTATSTLIRAHAPAFAHVEGWSSFPVGMGPSPPPNPTSAFSPYKAIATRGKTSSTTRCMAVAGYLEPSSPLLMLVASAVAKHPHCPPTQNPSHRRPASVTDAKTSSPWPPPPDGAIRGIGEAGALPVLLPL</sequence>
<dbReference type="HOGENOM" id="CLU_868913_0_0_1"/>
<keyword evidence="3" id="KW-1185">Reference proteome</keyword>
<accession>A0A067S8E7</accession>